<gene>
    <name evidence="1" type="ORF">GCM10010979_21800</name>
</gene>
<evidence type="ECO:0000313" key="2">
    <source>
        <dbReference type="Proteomes" id="UP000606922"/>
    </source>
</evidence>
<dbReference type="EMBL" id="BMGB01000001">
    <property type="protein sequence ID" value="GGB06889.1"/>
    <property type="molecule type" value="Genomic_DNA"/>
</dbReference>
<sequence length="117" mass="12612">MTVRELRLAVETGEPALVAHLLHADVAMLTDDGGGAATSEPRTVRGAADVARALCHLLDPDAAETTEREVNGRSALVLRRGGEVAGVVSLRVDRDLVTTIWVVLGRDKLRHWNDQPD</sequence>
<dbReference type="GO" id="GO:0016987">
    <property type="term" value="F:sigma factor activity"/>
    <property type="evidence" value="ECO:0007669"/>
    <property type="project" value="TreeGrafter"/>
</dbReference>
<evidence type="ECO:0000313" key="1">
    <source>
        <dbReference type="EMBL" id="GGB06889.1"/>
    </source>
</evidence>
<protein>
    <submittedName>
        <fullName evidence="1">Uncharacterized protein</fullName>
    </submittedName>
</protein>
<comment type="caution">
    <text evidence="1">The sequence shown here is derived from an EMBL/GenBank/DDBJ whole genome shotgun (WGS) entry which is preliminary data.</text>
</comment>
<keyword evidence="2" id="KW-1185">Reference proteome</keyword>
<dbReference type="PANTHER" id="PTHR30173:SF43">
    <property type="entry name" value="ECF RNA POLYMERASE SIGMA FACTOR SIGI-RELATED"/>
    <property type="match status" value="1"/>
</dbReference>
<dbReference type="InterPro" id="IPR032710">
    <property type="entry name" value="NTF2-like_dom_sf"/>
</dbReference>
<organism evidence="1 2">
    <name type="scientific">Conyzicola nivalis</name>
    <dbReference type="NCBI Taxonomy" id="1477021"/>
    <lineage>
        <taxon>Bacteria</taxon>
        <taxon>Bacillati</taxon>
        <taxon>Actinomycetota</taxon>
        <taxon>Actinomycetes</taxon>
        <taxon>Micrococcales</taxon>
        <taxon>Microbacteriaceae</taxon>
        <taxon>Conyzicola</taxon>
    </lineage>
</organism>
<proteinExistence type="predicted"/>
<dbReference type="Proteomes" id="UP000606922">
    <property type="component" value="Unassembled WGS sequence"/>
</dbReference>
<dbReference type="InterPro" id="IPR052704">
    <property type="entry name" value="ECF_Sigma-70_Domain"/>
</dbReference>
<name>A0A916SNZ5_9MICO</name>
<reference evidence="1" key="2">
    <citation type="submission" date="2020-09" db="EMBL/GenBank/DDBJ databases">
        <authorList>
            <person name="Sun Q."/>
            <person name="Zhou Y."/>
        </authorList>
    </citation>
    <scope>NUCLEOTIDE SEQUENCE</scope>
    <source>
        <strain evidence="1">CGMCC 1.12813</strain>
    </source>
</reference>
<dbReference type="PANTHER" id="PTHR30173">
    <property type="entry name" value="SIGMA 19 FACTOR"/>
    <property type="match status" value="1"/>
</dbReference>
<accession>A0A916SNZ5</accession>
<dbReference type="SUPFAM" id="SSF54427">
    <property type="entry name" value="NTF2-like"/>
    <property type="match status" value="1"/>
</dbReference>
<reference evidence="1" key="1">
    <citation type="journal article" date="2014" name="Int. J. Syst. Evol. Microbiol.">
        <title>Complete genome sequence of Corynebacterium casei LMG S-19264T (=DSM 44701T), isolated from a smear-ripened cheese.</title>
        <authorList>
            <consortium name="US DOE Joint Genome Institute (JGI-PGF)"/>
            <person name="Walter F."/>
            <person name="Albersmeier A."/>
            <person name="Kalinowski J."/>
            <person name="Ruckert C."/>
        </authorList>
    </citation>
    <scope>NUCLEOTIDE SEQUENCE</scope>
    <source>
        <strain evidence="1">CGMCC 1.12813</strain>
    </source>
</reference>
<dbReference type="AlphaFoldDB" id="A0A916SNZ5"/>